<dbReference type="InterPro" id="IPR018645">
    <property type="entry name" value="OapC-like"/>
</dbReference>
<dbReference type="AlphaFoldDB" id="A0A9E7PP68"/>
<dbReference type="GeneID" id="74307009"/>
<organism evidence="2 3">
    <name type="scientific">Methanoplanus endosymbiosus</name>
    <dbReference type="NCBI Taxonomy" id="33865"/>
    <lineage>
        <taxon>Archaea</taxon>
        <taxon>Methanobacteriati</taxon>
        <taxon>Methanobacteriota</taxon>
        <taxon>Stenosarchaea group</taxon>
        <taxon>Methanomicrobia</taxon>
        <taxon>Methanomicrobiales</taxon>
        <taxon>Methanomicrobiaceae</taxon>
        <taxon>Methanoplanus</taxon>
    </lineage>
</organism>
<keyword evidence="3" id="KW-1185">Reference proteome</keyword>
<sequence>MPHKCTQCGREFKDGSTEILNGCPSCGGKKFLYINPENLHRDVLEEKSIEEIAAETGQEIIEIKEPEEKRNTDSKDSVENENRKNRKKIELYDRVESIRVLNPGTYELNLEKLASSDGMVMKMGTDGKYVVDIMSMSKSKKKKKK</sequence>
<accession>A0A9E7PP68</accession>
<evidence type="ECO:0000256" key="1">
    <source>
        <dbReference type="SAM" id="MobiDB-lite"/>
    </source>
</evidence>
<dbReference type="RefSeq" id="WP_257743982.1">
    <property type="nucleotide sequence ID" value="NZ_CP096115.1"/>
</dbReference>
<feature type="compositionally biased region" description="Basic and acidic residues" evidence="1">
    <location>
        <begin position="61"/>
        <end position="86"/>
    </location>
</feature>
<evidence type="ECO:0000313" key="3">
    <source>
        <dbReference type="Proteomes" id="UP001060368"/>
    </source>
</evidence>
<name>A0A9E7PP68_9EURY</name>
<dbReference type="EMBL" id="CP096115">
    <property type="protein sequence ID" value="UUX93848.1"/>
    <property type="molecule type" value="Genomic_DNA"/>
</dbReference>
<dbReference type="Pfam" id="PF09845">
    <property type="entry name" value="OapC"/>
    <property type="match status" value="1"/>
</dbReference>
<evidence type="ECO:0000313" key="2">
    <source>
        <dbReference type="EMBL" id="UUX93848.1"/>
    </source>
</evidence>
<proteinExistence type="predicted"/>
<reference evidence="2" key="1">
    <citation type="submission" date="2022-04" db="EMBL/GenBank/DDBJ databases">
        <title>Complete genome of Methanoplanus endosymbiosus DSM 3599.</title>
        <authorList>
            <person name="Chen S.-C."/>
            <person name="You Y.-T."/>
            <person name="Zhou Y.-Z."/>
            <person name="Lai M.-C."/>
        </authorList>
    </citation>
    <scope>NUCLEOTIDE SEQUENCE</scope>
    <source>
        <strain evidence="2">DSM 3599</strain>
    </source>
</reference>
<gene>
    <name evidence="2" type="ORF">L6E24_04895</name>
</gene>
<dbReference type="Proteomes" id="UP001060368">
    <property type="component" value="Chromosome"/>
</dbReference>
<feature type="region of interest" description="Disordered" evidence="1">
    <location>
        <begin position="58"/>
        <end position="86"/>
    </location>
</feature>
<protein>
    <submittedName>
        <fullName evidence="2">Zn-ribbon domain-containing protein</fullName>
    </submittedName>
</protein>
<dbReference type="KEGG" id="mend:L6E24_04895"/>